<dbReference type="PANTHER" id="PTHR43130">
    <property type="entry name" value="ARAC-FAMILY TRANSCRIPTIONAL REGULATOR"/>
    <property type="match status" value="1"/>
</dbReference>
<keyword evidence="4" id="KW-1185">Reference proteome</keyword>
<feature type="domain" description="DJ-1/PfpI" evidence="2">
    <location>
        <begin position="11"/>
        <end position="148"/>
    </location>
</feature>
<dbReference type="InterPro" id="IPR029062">
    <property type="entry name" value="Class_I_gatase-like"/>
</dbReference>
<evidence type="ECO:0000313" key="4">
    <source>
        <dbReference type="Proteomes" id="UP001147733"/>
    </source>
</evidence>
<reference evidence="3" key="2">
    <citation type="journal article" date="2023" name="IMA Fungus">
        <title>Comparative genomic study of the Penicillium genus elucidates a diverse pangenome and 15 lateral gene transfer events.</title>
        <authorList>
            <person name="Petersen C."/>
            <person name="Sorensen T."/>
            <person name="Nielsen M.R."/>
            <person name="Sondergaard T.E."/>
            <person name="Sorensen J.L."/>
            <person name="Fitzpatrick D.A."/>
            <person name="Frisvad J.C."/>
            <person name="Nielsen K.L."/>
        </authorList>
    </citation>
    <scope>NUCLEOTIDE SEQUENCE</scope>
    <source>
        <strain evidence="3">IBT 23319</strain>
    </source>
</reference>
<dbReference type="Pfam" id="PF01965">
    <property type="entry name" value="DJ-1_PfpI"/>
    <property type="match status" value="1"/>
</dbReference>
<keyword evidence="1" id="KW-0472">Membrane</keyword>
<evidence type="ECO:0000256" key="1">
    <source>
        <dbReference type="SAM" id="Phobius"/>
    </source>
</evidence>
<dbReference type="Proteomes" id="UP001147733">
    <property type="component" value="Unassembled WGS sequence"/>
</dbReference>
<comment type="caution">
    <text evidence="3">The sequence shown here is derived from an EMBL/GenBank/DDBJ whole genome shotgun (WGS) entry which is preliminary data.</text>
</comment>
<keyword evidence="1" id="KW-1133">Transmembrane helix</keyword>
<protein>
    <submittedName>
        <fullName evidence="3">ThiJ/PfpI family protein</fullName>
    </submittedName>
</protein>
<feature type="transmembrane region" description="Helical" evidence="1">
    <location>
        <begin position="118"/>
        <end position="138"/>
    </location>
</feature>
<dbReference type="PANTHER" id="PTHR43130:SF3">
    <property type="entry name" value="HTH-TYPE TRANSCRIPTIONAL REGULATOR RV1931C"/>
    <property type="match status" value="1"/>
</dbReference>
<evidence type="ECO:0000259" key="2">
    <source>
        <dbReference type="Pfam" id="PF01965"/>
    </source>
</evidence>
<evidence type="ECO:0000313" key="3">
    <source>
        <dbReference type="EMBL" id="KAJ5233278.1"/>
    </source>
</evidence>
<dbReference type="OrthoDB" id="543156at2759"/>
<dbReference type="AlphaFoldDB" id="A0A9W9P3G9"/>
<gene>
    <name evidence="3" type="ORF">N7469_005044</name>
</gene>
<dbReference type="GeneID" id="81383131"/>
<dbReference type="Gene3D" id="3.40.50.880">
    <property type="match status" value="1"/>
</dbReference>
<dbReference type="InterPro" id="IPR002818">
    <property type="entry name" value="DJ-1/PfpI"/>
</dbReference>
<accession>A0A9W9P3G9</accession>
<dbReference type="InterPro" id="IPR052158">
    <property type="entry name" value="INH-QAR"/>
</dbReference>
<name>A0A9W9P3G9_PENCI</name>
<keyword evidence="1" id="KW-0812">Transmembrane</keyword>
<sequence length="233" mass="25312">MSTSSKSRIYKVAVLIFHGADILDFTGPMEILSHASHKKQPIFEITTIAGDETITTSSSAKINADLLLPNAYPIISTFDILIVPGAAPSLVHKLTESDTPEQTLIRAFARTNPSRPRIIFSICTGAFLLGAAGILPGITVTTHQHGLEILREVCSRSGSKEEPRIVRRRFVDGQFVRGSRVRVVTAGGISSGLDATFYILGLRWRVGLLGLWNMGGGNQREDCGRGDLLDRDL</sequence>
<organism evidence="3 4">
    <name type="scientific">Penicillium citrinum</name>
    <dbReference type="NCBI Taxonomy" id="5077"/>
    <lineage>
        <taxon>Eukaryota</taxon>
        <taxon>Fungi</taxon>
        <taxon>Dikarya</taxon>
        <taxon>Ascomycota</taxon>
        <taxon>Pezizomycotina</taxon>
        <taxon>Eurotiomycetes</taxon>
        <taxon>Eurotiomycetidae</taxon>
        <taxon>Eurotiales</taxon>
        <taxon>Aspergillaceae</taxon>
        <taxon>Penicillium</taxon>
    </lineage>
</organism>
<reference evidence="3" key="1">
    <citation type="submission" date="2022-11" db="EMBL/GenBank/DDBJ databases">
        <authorList>
            <person name="Petersen C."/>
        </authorList>
    </citation>
    <scope>NUCLEOTIDE SEQUENCE</scope>
    <source>
        <strain evidence="3">IBT 23319</strain>
    </source>
</reference>
<proteinExistence type="predicted"/>
<dbReference type="RefSeq" id="XP_056500778.1">
    <property type="nucleotide sequence ID" value="XM_056643964.1"/>
</dbReference>
<dbReference type="SUPFAM" id="SSF52317">
    <property type="entry name" value="Class I glutamine amidotransferase-like"/>
    <property type="match status" value="1"/>
</dbReference>
<dbReference type="EMBL" id="JAPQKT010000004">
    <property type="protein sequence ID" value="KAJ5233278.1"/>
    <property type="molecule type" value="Genomic_DNA"/>
</dbReference>